<dbReference type="Proteomes" id="UP000592820">
    <property type="component" value="Unassembled WGS sequence"/>
</dbReference>
<dbReference type="GO" id="GO:0006629">
    <property type="term" value="P:lipid metabolic process"/>
    <property type="evidence" value="ECO:0007669"/>
    <property type="project" value="InterPro"/>
</dbReference>
<protein>
    <submittedName>
        <fullName evidence="1">Outer membrane phospholipase A</fullName>
    </submittedName>
</protein>
<sequence length="48" mass="5730">MYSAPLRDTSYMQDSGYVWLGFFSGYGENILDYNQHRWITRIGYSITR</sequence>
<dbReference type="GO" id="GO:0016020">
    <property type="term" value="C:membrane"/>
    <property type="evidence" value="ECO:0007669"/>
    <property type="project" value="InterPro"/>
</dbReference>
<name>A0A7W8LD81_9BURK</name>
<dbReference type="RefSeq" id="WP_254906135.1">
    <property type="nucleotide sequence ID" value="NZ_JACHDE010000020.1"/>
</dbReference>
<dbReference type="GO" id="GO:0004620">
    <property type="term" value="F:phospholipase activity"/>
    <property type="evidence" value="ECO:0007669"/>
    <property type="project" value="InterPro"/>
</dbReference>
<organism evidence="1 2">
    <name type="scientific">Paraburkholderia youngii</name>
    <dbReference type="NCBI Taxonomy" id="2782701"/>
    <lineage>
        <taxon>Bacteria</taxon>
        <taxon>Pseudomonadati</taxon>
        <taxon>Pseudomonadota</taxon>
        <taxon>Betaproteobacteria</taxon>
        <taxon>Burkholderiales</taxon>
        <taxon>Burkholderiaceae</taxon>
        <taxon>Paraburkholderia</taxon>
    </lineage>
</organism>
<gene>
    <name evidence="1" type="ORF">HDG41_006619</name>
</gene>
<reference evidence="1 2" key="1">
    <citation type="submission" date="2020-08" db="EMBL/GenBank/DDBJ databases">
        <title>Genomic Encyclopedia of Type Strains, Phase IV (KMG-V): Genome sequencing to study the core and pangenomes of soil and plant-associated prokaryotes.</title>
        <authorList>
            <person name="Whitman W."/>
        </authorList>
    </citation>
    <scope>NUCLEOTIDE SEQUENCE [LARGE SCALE GENOMIC DNA]</scope>
    <source>
        <strain evidence="1 2">JPY162</strain>
    </source>
</reference>
<accession>A0A7W8LD81</accession>
<dbReference type="SUPFAM" id="SSF56931">
    <property type="entry name" value="Outer membrane phospholipase A (OMPLA)"/>
    <property type="match status" value="1"/>
</dbReference>
<dbReference type="InterPro" id="IPR036541">
    <property type="entry name" value="PLipase_A1_sf"/>
</dbReference>
<evidence type="ECO:0000313" key="1">
    <source>
        <dbReference type="EMBL" id="MBB5404523.1"/>
    </source>
</evidence>
<comment type="caution">
    <text evidence="1">The sequence shown here is derived from an EMBL/GenBank/DDBJ whole genome shotgun (WGS) entry which is preliminary data.</text>
</comment>
<proteinExistence type="predicted"/>
<evidence type="ECO:0000313" key="2">
    <source>
        <dbReference type="Proteomes" id="UP000592820"/>
    </source>
</evidence>
<dbReference type="EMBL" id="JACHDE010000020">
    <property type="protein sequence ID" value="MBB5404523.1"/>
    <property type="molecule type" value="Genomic_DNA"/>
</dbReference>
<dbReference type="Gene3D" id="2.40.230.10">
    <property type="entry name" value="Phospholipase A1"/>
    <property type="match status" value="1"/>
</dbReference>
<dbReference type="AlphaFoldDB" id="A0A7W8LD81"/>